<accession>A0ABV1NZF6</accession>
<dbReference type="Pfam" id="PF01663">
    <property type="entry name" value="Phosphodiest"/>
    <property type="match status" value="1"/>
</dbReference>
<evidence type="ECO:0000313" key="2">
    <source>
        <dbReference type="EMBL" id="MEQ7847896.1"/>
    </source>
</evidence>
<dbReference type="Proteomes" id="UP001482520">
    <property type="component" value="Unassembled WGS sequence"/>
</dbReference>
<dbReference type="RefSeq" id="WP_349804754.1">
    <property type="nucleotide sequence ID" value="NZ_JBEGDP010000011.1"/>
</dbReference>
<dbReference type="PANTHER" id="PTHR10151">
    <property type="entry name" value="ECTONUCLEOTIDE PYROPHOSPHATASE/PHOSPHODIESTERASE"/>
    <property type="match status" value="1"/>
</dbReference>
<organism evidence="2 3">
    <name type="scientific">Nocardioides kribbensis</name>
    <dbReference type="NCBI Taxonomy" id="305517"/>
    <lineage>
        <taxon>Bacteria</taxon>
        <taxon>Bacillati</taxon>
        <taxon>Actinomycetota</taxon>
        <taxon>Actinomycetes</taxon>
        <taxon>Propionibacteriales</taxon>
        <taxon>Nocardioidaceae</taxon>
        <taxon>Nocardioides</taxon>
    </lineage>
</organism>
<feature type="region of interest" description="Disordered" evidence="1">
    <location>
        <begin position="1"/>
        <end position="21"/>
    </location>
</feature>
<sequence length="369" mass="38348">MTPRPTAPSPSAAPPSGRRRGTAAALAAALAVGTLASCATGGAPDRERATARVVAAGTAPTSASTAPVAGDGTARVLAVSLDGFNVAALDRLGRDRTPVLHRLLREGAATTHARTERELTDTLPNHTGMLTGLRVEADRGGHGVTWNVERPGTTVQEAAGRPVGSVLSAAHDAGLTTALFAGKAKFRLFDDSWPGAVDTFVLDERPRSLVARAAADLAETDRDLTFVHVALPDLVGHAEGFMGPAYLDAVVRTDRLVGRLLAALAADPEDAAEVRVVLTADHGGRGPGHSDPTRFVDYRVPFLVWGPGVAAGDLYALNPDYRDPGRSRPSYDGAQPVRNGDLANVALDLLGLPALAGSLLDAEQDLDWE</sequence>
<comment type="caution">
    <text evidence="2">The sequence shown here is derived from an EMBL/GenBank/DDBJ whole genome shotgun (WGS) entry which is preliminary data.</text>
</comment>
<dbReference type="SUPFAM" id="SSF53649">
    <property type="entry name" value="Alkaline phosphatase-like"/>
    <property type="match status" value="1"/>
</dbReference>
<proteinExistence type="predicted"/>
<evidence type="ECO:0000313" key="3">
    <source>
        <dbReference type="Proteomes" id="UP001482520"/>
    </source>
</evidence>
<feature type="compositionally biased region" description="Pro residues" evidence="1">
    <location>
        <begin position="1"/>
        <end position="13"/>
    </location>
</feature>
<evidence type="ECO:0000256" key="1">
    <source>
        <dbReference type="SAM" id="MobiDB-lite"/>
    </source>
</evidence>
<dbReference type="InterPro" id="IPR002591">
    <property type="entry name" value="Phosphodiest/P_Trfase"/>
</dbReference>
<reference evidence="2 3" key="1">
    <citation type="submission" date="2024-02" db="EMBL/GenBank/DDBJ databases">
        <title>Full genome sequence of Nocardioides kribbensis.</title>
        <authorList>
            <person name="Poletto B.L."/>
            <person name="Silva G."/>
            <person name="Galante D."/>
            <person name="Campos K.R."/>
            <person name="Santos M.B.N."/>
            <person name="Sacchi C.T."/>
        </authorList>
    </citation>
    <scope>NUCLEOTIDE SEQUENCE [LARGE SCALE GENOMIC DNA]</scope>
    <source>
        <strain evidence="2 3">O4R</strain>
    </source>
</reference>
<name>A0ABV1NZF6_9ACTN</name>
<keyword evidence="3" id="KW-1185">Reference proteome</keyword>
<dbReference type="InterPro" id="IPR017850">
    <property type="entry name" value="Alkaline_phosphatase_core_sf"/>
</dbReference>
<dbReference type="PANTHER" id="PTHR10151:SF120">
    <property type="entry name" value="BIS(5'-ADENOSYL)-TRIPHOSPHATASE"/>
    <property type="match status" value="1"/>
</dbReference>
<dbReference type="Gene3D" id="3.40.720.10">
    <property type="entry name" value="Alkaline Phosphatase, subunit A"/>
    <property type="match status" value="1"/>
</dbReference>
<dbReference type="EMBL" id="JBEGDP010000011">
    <property type="protein sequence ID" value="MEQ7847896.1"/>
    <property type="molecule type" value="Genomic_DNA"/>
</dbReference>
<gene>
    <name evidence="2" type="ORF">V6R90_11465</name>
</gene>
<protein>
    <submittedName>
        <fullName evidence="2">Alkaline phosphatase family protein</fullName>
    </submittedName>
</protein>